<organism evidence="2 3">
    <name type="scientific">Paenibacillus xylanilyticus</name>
    <dbReference type="NCBI Taxonomy" id="248903"/>
    <lineage>
        <taxon>Bacteria</taxon>
        <taxon>Bacillati</taxon>
        <taxon>Bacillota</taxon>
        <taxon>Bacilli</taxon>
        <taxon>Bacillales</taxon>
        <taxon>Paenibacillaceae</taxon>
        <taxon>Paenibacillus</taxon>
    </lineage>
</organism>
<sequence>MNDEEELEIPIPVIQKKITNADLLLGKTIEPIKRLQVISEDDFEDLVCEWATGYLAQTYVKVRRCGGAGDMGRDVVAYSVYDKKEQLIWDNYQCKHYDNALTPSNIWIELGKLCYYTYIGKYTVPRKYYFVAPKGVSTTLGDLIDEPESLRKGLIANWETKCKKKITIKQNIELQGDFSDYVTSFDFTIIDSVEPQRLIEQHAQTRYFPYRFGGLQKNRPQPVLPPEQIAEDELLYITKLLEAYSDSHKVKRIIVKELPEHHNFFNHFERQRKSFYSAESLMRFERDTLPPGVDAFKELKEEVYDGIIDILESEHEDGFERVKKVCLAARNLNVPSYPLYNSLKGNDLAGICHHLANEDEIKKWVN</sequence>
<dbReference type="EMBL" id="JABMCB010000169">
    <property type="protein sequence ID" value="NUU75242.1"/>
    <property type="molecule type" value="Genomic_DNA"/>
</dbReference>
<name>A0A7Y6BUQ0_9BACL</name>
<accession>A0A7Y6BUQ0</accession>
<evidence type="ECO:0000313" key="3">
    <source>
        <dbReference type="Proteomes" id="UP000526125"/>
    </source>
</evidence>
<gene>
    <name evidence="2" type="ORF">HP552_08355</name>
</gene>
<keyword evidence="3" id="KW-1185">Reference proteome</keyword>
<reference evidence="2 3" key="1">
    <citation type="submission" date="2020-05" db="EMBL/GenBank/DDBJ databases">
        <title>Genome Sequencing of Type Strains.</title>
        <authorList>
            <person name="Lemaire J.F."/>
            <person name="Inderbitzin P."/>
            <person name="Gregorio O.A."/>
            <person name="Collins S.B."/>
            <person name="Wespe N."/>
            <person name="Knight-Connoni V."/>
        </authorList>
    </citation>
    <scope>NUCLEOTIDE SEQUENCE [LARGE SCALE GENOMIC DNA]</scope>
    <source>
        <strain evidence="2 3">LMG 21957</strain>
    </source>
</reference>
<evidence type="ECO:0000259" key="1">
    <source>
        <dbReference type="Pfam" id="PF20282"/>
    </source>
</evidence>
<dbReference type="AlphaFoldDB" id="A0A7Y6BUQ0"/>
<proteinExistence type="predicted"/>
<dbReference type="Proteomes" id="UP000526125">
    <property type="component" value="Unassembled WGS sequence"/>
</dbReference>
<comment type="caution">
    <text evidence="2">The sequence shown here is derived from an EMBL/GenBank/DDBJ whole genome shotgun (WGS) entry which is preliminary data.</text>
</comment>
<feature type="domain" description="ABC-three component systems C-terminal" evidence="1">
    <location>
        <begin position="233"/>
        <end position="364"/>
    </location>
</feature>
<dbReference type="RefSeq" id="WP_175395087.1">
    <property type="nucleotide sequence ID" value="NZ_JABMCB010000169.1"/>
</dbReference>
<evidence type="ECO:0000313" key="2">
    <source>
        <dbReference type="EMBL" id="NUU75242.1"/>
    </source>
</evidence>
<dbReference type="Pfam" id="PF20282">
    <property type="entry name" value="CTD6"/>
    <property type="match status" value="1"/>
</dbReference>
<protein>
    <recommendedName>
        <fullName evidence="1">ABC-three component systems C-terminal domain-containing protein</fullName>
    </recommendedName>
</protein>
<dbReference type="InterPro" id="IPR046914">
    <property type="entry name" value="ABC-3C_CTD6"/>
</dbReference>